<protein>
    <submittedName>
        <fullName evidence="2">Uncharacterized protein</fullName>
    </submittedName>
</protein>
<keyword evidence="1" id="KW-1133">Transmembrane helix</keyword>
<reference evidence="2 3" key="1">
    <citation type="submission" date="2019-11" db="EMBL/GenBank/DDBJ databases">
        <title>Draft genome sequence of Paludibacterium sp. dN18-1.</title>
        <authorList>
            <person name="Im W.-T."/>
        </authorList>
    </citation>
    <scope>NUCLEOTIDE SEQUENCE [LARGE SCALE GENOMIC DNA]</scope>
    <source>
        <strain evidence="3">dN 18-1</strain>
    </source>
</reference>
<evidence type="ECO:0000256" key="1">
    <source>
        <dbReference type="SAM" id="Phobius"/>
    </source>
</evidence>
<keyword evidence="1" id="KW-0472">Membrane</keyword>
<dbReference type="AlphaFoldDB" id="A0A844G7T9"/>
<feature type="transmembrane region" description="Helical" evidence="1">
    <location>
        <begin position="75"/>
        <end position="96"/>
    </location>
</feature>
<keyword evidence="3" id="KW-1185">Reference proteome</keyword>
<dbReference type="RefSeq" id="WP_230368814.1">
    <property type="nucleotide sequence ID" value="NZ_WLYX01000001.1"/>
</dbReference>
<name>A0A844G7T9_9NEIS</name>
<gene>
    <name evidence="2" type="ORF">GKE73_01220</name>
</gene>
<comment type="caution">
    <text evidence="2">The sequence shown here is derived from an EMBL/GenBank/DDBJ whole genome shotgun (WGS) entry which is preliminary data.</text>
</comment>
<sequence>MAEDCTSELVHHRLKQLEQITARHGDILEEIRDSLKELVKLQVTHTTIMQQQQDHETRLRAIEGVIPTLKQSSKLGTAAVTAFLTSLVTALGTWLASRGSA</sequence>
<keyword evidence="1" id="KW-0812">Transmembrane</keyword>
<dbReference type="EMBL" id="WLYX01000001">
    <property type="protein sequence ID" value="MTD32406.1"/>
    <property type="molecule type" value="Genomic_DNA"/>
</dbReference>
<proteinExistence type="predicted"/>
<dbReference type="Proteomes" id="UP000446658">
    <property type="component" value="Unassembled WGS sequence"/>
</dbReference>
<evidence type="ECO:0000313" key="3">
    <source>
        <dbReference type="Proteomes" id="UP000446658"/>
    </source>
</evidence>
<organism evidence="2 3">
    <name type="scientific">Paludibacterium denitrificans</name>
    <dbReference type="NCBI Taxonomy" id="2675226"/>
    <lineage>
        <taxon>Bacteria</taxon>
        <taxon>Pseudomonadati</taxon>
        <taxon>Pseudomonadota</taxon>
        <taxon>Betaproteobacteria</taxon>
        <taxon>Neisseriales</taxon>
        <taxon>Chromobacteriaceae</taxon>
        <taxon>Paludibacterium</taxon>
    </lineage>
</organism>
<accession>A0A844G7T9</accession>
<evidence type="ECO:0000313" key="2">
    <source>
        <dbReference type="EMBL" id="MTD32406.1"/>
    </source>
</evidence>